<evidence type="ECO:0000313" key="2">
    <source>
        <dbReference type="Proteomes" id="UP000515955"/>
    </source>
</evidence>
<dbReference type="RefSeq" id="WP_187541535.1">
    <property type="nucleotide sequence ID" value="NZ_CP060717.1"/>
</dbReference>
<reference evidence="1 2" key="1">
    <citation type="submission" date="2020-08" db="EMBL/GenBank/DDBJ databases">
        <title>Genome sequence of Sphingomonas rhizophila KACC 19189T.</title>
        <authorList>
            <person name="Hyun D.-W."/>
            <person name="Bae J.-W."/>
        </authorList>
    </citation>
    <scope>NUCLEOTIDE SEQUENCE [LARGE SCALE GENOMIC DNA]</scope>
    <source>
        <strain evidence="1 2">KACC 19189</strain>
    </source>
</reference>
<dbReference type="AlphaFoldDB" id="A0A7G9S9L1"/>
<organism evidence="1 2">
    <name type="scientific">Sphingomonas rhizophila</name>
    <dbReference type="NCBI Taxonomy" id="2071607"/>
    <lineage>
        <taxon>Bacteria</taxon>
        <taxon>Pseudomonadati</taxon>
        <taxon>Pseudomonadota</taxon>
        <taxon>Alphaproteobacteria</taxon>
        <taxon>Sphingomonadales</taxon>
        <taxon>Sphingomonadaceae</taxon>
        <taxon>Sphingomonas</taxon>
    </lineage>
</organism>
<gene>
    <name evidence="1" type="ORF">H9L12_09495</name>
</gene>
<accession>A0A7G9S9L1</accession>
<evidence type="ECO:0000313" key="1">
    <source>
        <dbReference type="EMBL" id="QNN64536.1"/>
    </source>
</evidence>
<keyword evidence="2" id="KW-1185">Reference proteome</keyword>
<protein>
    <submittedName>
        <fullName evidence="1">Uncharacterized protein</fullName>
    </submittedName>
</protein>
<dbReference type="Proteomes" id="UP000515955">
    <property type="component" value="Chromosome"/>
</dbReference>
<proteinExistence type="predicted"/>
<sequence length="60" mass="6900">MTEDDASYCRQRAITERERALGAEDDRVREIHTELARRYEAVVLRLSPKDISAVPDQPEA</sequence>
<dbReference type="KEGG" id="srhi:H9L12_09495"/>
<dbReference type="EMBL" id="CP060717">
    <property type="protein sequence ID" value="QNN64536.1"/>
    <property type="molecule type" value="Genomic_DNA"/>
</dbReference>
<name>A0A7G9S9L1_9SPHN</name>